<dbReference type="Proteomes" id="UP001497644">
    <property type="component" value="Chromosome 10"/>
</dbReference>
<sequence>MVVWHNNCLISSRMSRMTPTCSQLLLSLADEEPDKEEITLCNMELSLTNLKKNVLVLKTFYNINYTIWSGKLACI</sequence>
<dbReference type="EMBL" id="OZ034833">
    <property type="protein sequence ID" value="CAL1674793.1"/>
    <property type="molecule type" value="Genomic_DNA"/>
</dbReference>
<accession>A0AAV2N528</accession>
<gene>
    <name evidence="1" type="ORF">LPLAT_LOCUS1343</name>
</gene>
<evidence type="ECO:0000313" key="2">
    <source>
        <dbReference type="Proteomes" id="UP001497644"/>
    </source>
</evidence>
<proteinExistence type="predicted"/>
<dbReference type="AlphaFoldDB" id="A0AAV2N528"/>
<protein>
    <submittedName>
        <fullName evidence="1">Uncharacterized protein</fullName>
    </submittedName>
</protein>
<keyword evidence="2" id="KW-1185">Reference proteome</keyword>
<evidence type="ECO:0000313" key="1">
    <source>
        <dbReference type="EMBL" id="CAL1674793.1"/>
    </source>
</evidence>
<name>A0AAV2N528_9HYME</name>
<organism evidence="1 2">
    <name type="scientific">Lasius platythorax</name>
    <dbReference type="NCBI Taxonomy" id="488582"/>
    <lineage>
        <taxon>Eukaryota</taxon>
        <taxon>Metazoa</taxon>
        <taxon>Ecdysozoa</taxon>
        <taxon>Arthropoda</taxon>
        <taxon>Hexapoda</taxon>
        <taxon>Insecta</taxon>
        <taxon>Pterygota</taxon>
        <taxon>Neoptera</taxon>
        <taxon>Endopterygota</taxon>
        <taxon>Hymenoptera</taxon>
        <taxon>Apocrita</taxon>
        <taxon>Aculeata</taxon>
        <taxon>Formicoidea</taxon>
        <taxon>Formicidae</taxon>
        <taxon>Formicinae</taxon>
        <taxon>Lasius</taxon>
        <taxon>Lasius</taxon>
    </lineage>
</organism>
<reference evidence="1" key="1">
    <citation type="submission" date="2024-04" db="EMBL/GenBank/DDBJ databases">
        <authorList>
            <consortium name="Molecular Ecology Group"/>
        </authorList>
    </citation>
    <scope>NUCLEOTIDE SEQUENCE</scope>
</reference>